<organism evidence="2 3">
    <name type="scientific">Bacillus salitolerans</name>
    <dbReference type="NCBI Taxonomy" id="1437434"/>
    <lineage>
        <taxon>Bacteria</taxon>
        <taxon>Bacillati</taxon>
        <taxon>Bacillota</taxon>
        <taxon>Bacilli</taxon>
        <taxon>Bacillales</taxon>
        <taxon>Bacillaceae</taxon>
        <taxon>Bacillus</taxon>
    </lineage>
</organism>
<evidence type="ECO:0000259" key="1">
    <source>
        <dbReference type="Pfam" id="PF04073"/>
    </source>
</evidence>
<name>A0ABW4LWP4_9BACI</name>
<evidence type="ECO:0000313" key="2">
    <source>
        <dbReference type="EMBL" id="MFD1739518.1"/>
    </source>
</evidence>
<dbReference type="SUPFAM" id="SSF55826">
    <property type="entry name" value="YbaK/ProRS associated domain"/>
    <property type="match status" value="1"/>
</dbReference>
<dbReference type="Gene3D" id="3.90.960.10">
    <property type="entry name" value="YbaK/aminoacyl-tRNA synthetase-associated domain"/>
    <property type="match status" value="1"/>
</dbReference>
<dbReference type="PANTHER" id="PTHR30411">
    <property type="entry name" value="CYTOPLASMIC PROTEIN"/>
    <property type="match status" value="1"/>
</dbReference>
<dbReference type="EMBL" id="JBHUEM010000055">
    <property type="protein sequence ID" value="MFD1739518.1"/>
    <property type="molecule type" value="Genomic_DNA"/>
</dbReference>
<sequence>MNSYESKINDYLKTTGIEANHLLFEQSCHSVKEAAEAVNEHETVFVKNICMMDHDNRFIVAIVKGEDRASTKRVGKALEIEAPRLATDSEVLERTGFPPGGVPSFGYDAVFLIDPKVTDMDYIYTGGGSENSLVRIQVKDLLEVNKGTVVRVRK</sequence>
<reference evidence="3" key="1">
    <citation type="journal article" date="2019" name="Int. J. Syst. Evol. Microbiol.">
        <title>The Global Catalogue of Microorganisms (GCM) 10K type strain sequencing project: providing services to taxonomists for standard genome sequencing and annotation.</title>
        <authorList>
            <consortium name="The Broad Institute Genomics Platform"/>
            <consortium name="The Broad Institute Genome Sequencing Center for Infectious Disease"/>
            <person name="Wu L."/>
            <person name="Ma J."/>
        </authorList>
    </citation>
    <scope>NUCLEOTIDE SEQUENCE [LARGE SCALE GENOMIC DNA]</scope>
    <source>
        <strain evidence="3">CCUG 49339</strain>
    </source>
</reference>
<proteinExistence type="predicted"/>
<protein>
    <submittedName>
        <fullName evidence="2">Aminoacyl-tRNA deacylase</fullName>
    </submittedName>
</protein>
<comment type="caution">
    <text evidence="2">The sequence shown here is derived from an EMBL/GenBank/DDBJ whole genome shotgun (WGS) entry which is preliminary data.</text>
</comment>
<gene>
    <name evidence="2" type="ORF">ACFSCX_23840</name>
</gene>
<evidence type="ECO:0000313" key="3">
    <source>
        <dbReference type="Proteomes" id="UP001597214"/>
    </source>
</evidence>
<dbReference type="RefSeq" id="WP_377930759.1">
    <property type="nucleotide sequence ID" value="NZ_JBHUEM010000055.1"/>
</dbReference>
<dbReference type="InterPro" id="IPR036754">
    <property type="entry name" value="YbaK/aa-tRNA-synt-asso_dom_sf"/>
</dbReference>
<dbReference type="CDD" id="cd04332">
    <property type="entry name" value="YbaK_like"/>
    <property type="match status" value="1"/>
</dbReference>
<dbReference type="Proteomes" id="UP001597214">
    <property type="component" value="Unassembled WGS sequence"/>
</dbReference>
<keyword evidence="3" id="KW-1185">Reference proteome</keyword>
<dbReference type="Pfam" id="PF04073">
    <property type="entry name" value="tRNA_edit"/>
    <property type="match status" value="1"/>
</dbReference>
<dbReference type="InterPro" id="IPR007214">
    <property type="entry name" value="YbaK/aa-tRNA-synth-assoc-dom"/>
</dbReference>
<feature type="domain" description="YbaK/aminoacyl-tRNA synthetase-associated" evidence="1">
    <location>
        <begin position="27"/>
        <end position="143"/>
    </location>
</feature>
<dbReference type="PANTHER" id="PTHR30411:SF1">
    <property type="entry name" value="CYTOPLASMIC PROTEIN"/>
    <property type="match status" value="1"/>
</dbReference>
<accession>A0ABW4LWP4</accession>